<feature type="repeat" description="TPR" evidence="9">
    <location>
        <begin position="467"/>
        <end position="500"/>
    </location>
</feature>
<keyword evidence="4" id="KW-0677">Repeat</keyword>
<evidence type="ECO:0000256" key="8">
    <source>
        <dbReference type="PROSITE-ProRule" id="PRU00277"/>
    </source>
</evidence>
<comment type="caution">
    <text evidence="11">The sequence shown here is derived from an EMBL/GenBank/DDBJ whole genome shotgun (WGS) entry which is preliminary data.</text>
</comment>
<dbReference type="EMBL" id="JAYMYQ010000004">
    <property type="protein sequence ID" value="KAK7336403.1"/>
    <property type="molecule type" value="Genomic_DNA"/>
</dbReference>
<comment type="similarity">
    <text evidence="2">Belongs to the FKBP-type PPIase family.</text>
</comment>
<sequence length="533" mass="60503">MALPQLSHSLENELKTEALKEIGNEGLTKWILRKGVTWQTPFSGDEVEVHFRGQVENGASLESSYDKGSSFCFKLGQGEVIKGWDEGVATMKKGERAIFKIPPNLAYGEVGSPPLIPPNASLIFDIEMLSWSTIRDLTGDGGIMKKIIREGEGWATPREADEVLVKYEARLENGMLVSKSDQGVEFNVSDGYLCPAMSIAAKTMRKGEVAELAMRFCYGLSQNSNRTNELDGSLPPDSKVTSIKLELVSWKIVTDVTGDKKILKKITKVGEGFDRPNEGSQVKVIYLCKREDGTIIEREGSEEEPFEFTTQEEQVPEGLERAIMTMKKAEQALVTINAEYLCDHNNSQENTANNKVLYYEVELVDFVKEKPFWKMDTQEKIEACERKKHDGNLLFKAENFRRASKKYEKAVKYIEFDHSFSDDEKRHANTLRLSCNLNNAACKLKLGEYTEASKLCTKVLEQDPLNVKALYRRCQAYLKTSDLEKAEADIKRALIIDPNNRDIKLEFKELRLKQKEYSRYEADVFSTMFSRMS</sequence>
<protein>
    <recommendedName>
        <fullName evidence="3 8">peptidylprolyl isomerase</fullName>
        <ecNumber evidence="3 8">5.2.1.8</ecNumber>
    </recommendedName>
</protein>
<keyword evidence="6 8" id="KW-0697">Rotamase</keyword>
<dbReference type="SUPFAM" id="SSF54534">
    <property type="entry name" value="FKBP-like"/>
    <property type="match status" value="3"/>
</dbReference>
<proteinExistence type="inferred from homology"/>
<comment type="catalytic activity">
    <reaction evidence="1 8">
        <text>[protein]-peptidylproline (omega=180) = [protein]-peptidylproline (omega=0)</text>
        <dbReference type="Rhea" id="RHEA:16237"/>
        <dbReference type="Rhea" id="RHEA-COMP:10747"/>
        <dbReference type="Rhea" id="RHEA-COMP:10748"/>
        <dbReference type="ChEBI" id="CHEBI:83833"/>
        <dbReference type="ChEBI" id="CHEBI:83834"/>
        <dbReference type="EC" id="5.2.1.8"/>
    </reaction>
</comment>
<dbReference type="InterPro" id="IPR046357">
    <property type="entry name" value="PPIase_dom_sf"/>
</dbReference>
<evidence type="ECO:0000313" key="12">
    <source>
        <dbReference type="Proteomes" id="UP001367508"/>
    </source>
</evidence>
<dbReference type="PANTHER" id="PTHR46512">
    <property type="entry name" value="PEPTIDYLPROLYL ISOMERASE"/>
    <property type="match status" value="1"/>
</dbReference>
<feature type="domain" description="PPIase FKBP-type" evidence="10">
    <location>
        <begin position="44"/>
        <end position="132"/>
    </location>
</feature>
<dbReference type="SMART" id="SM00028">
    <property type="entry name" value="TPR"/>
    <property type="match status" value="3"/>
</dbReference>
<keyword evidence="5 9" id="KW-0802">TPR repeat</keyword>
<dbReference type="SUPFAM" id="SSF48452">
    <property type="entry name" value="TPR-like"/>
    <property type="match status" value="1"/>
</dbReference>
<evidence type="ECO:0000256" key="9">
    <source>
        <dbReference type="PROSITE-ProRule" id="PRU00339"/>
    </source>
</evidence>
<dbReference type="PROSITE" id="PS50005">
    <property type="entry name" value="TPR"/>
    <property type="match status" value="1"/>
</dbReference>
<evidence type="ECO:0000313" key="11">
    <source>
        <dbReference type="EMBL" id="KAK7336403.1"/>
    </source>
</evidence>
<evidence type="ECO:0000256" key="1">
    <source>
        <dbReference type="ARBA" id="ARBA00000971"/>
    </source>
</evidence>
<dbReference type="Proteomes" id="UP001367508">
    <property type="component" value="Unassembled WGS sequence"/>
</dbReference>
<organism evidence="11 12">
    <name type="scientific">Canavalia gladiata</name>
    <name type="common">Sword bean</name>
    <name type="synonym">Dolichos gladiatus</name>
    <dbReference type="NCBI Taxonomy" id="3824"/>
    <lineage>
        <taxon>Eukaryota</taxon>
        <taxon>Viridiplantae</taxon>
        <taxon>Streptophyta</taxon>
        <taxon>Embryophyta</taxon>
        <taxon>Tracheophyta</taxon>
        <taxon>Spermatophyta</taxon>
        <taxon>Magnoliopsida</taxon>
        <taxon>eudicotyledons</taxon>
        <taxon>Gunneridae</taxon>
        <taxon>Pentapetalae</taxon>
        <taxon>rosids</taxon>
        <taxon>fabids</taxon>
        <taxon>Fabales</taxon>
        <taxon>Fabaceae</taxon>
        <taxon>Papilionoideae</taxon>
        <taxon>50 kb inversion clade</taxon>
        <taxon>NPAAA clade</taxon>
        <taxon>indigoferoid/millettioid clade</taxon>
        <taxon>Phaseoleae</taxon>
        <taxon>Canavalia</taxon>
    </lineage>
</organism>
<dbReference type="GO" id="GO:0003755">
    <property type="term" value="F:peptidyl-prolyl cis-trans isomerase activity"/>
    <property type="evidence" value="ECO:0007669"/>
    <property type="project" value="UniProtKB-KW"/>
</dbReference>
<dbReference type="Pfam" id="PF14559">
    <property type="entry name" value="TPR_19"/>
    <property type="match status" value="1"/>
</dbReference>
<dbReference type="PANTHER" id="PTHR46512:SF11">
    <property type="entry name" value="PEPTIDYLPROLYL ISOMERASE"/>
    <property type="match status" value="1"/>
</dbReference>
<evidence type="ECO:0000256" key="5">
    <source>
        <dbReference type="ARBA" id="ARBA00022803"/>
    </source>
</evidence>
<keyword evidence="12" id="KW-1185">Reference proteome</keyword>
<reference evidence="11 12" key="1">
    <citation type="submission" date="2024-01" db="EMBL/GenBank/DDBJ databases">
        <title>The genomes of 5 underutilized Papilionoideae crops provide insights into root nodulation and disease resistanc.</title>
        <authorList>
            <person name="Jiang F."/>
        </authorList>
    </citation>
    <scope>NUCLEOTIDE SEQUENCE [LARGE SCALE GENOMIC DNA]</scope>
    <source>
        <strain evidence="11">LVBAO_FW01</strain>
        <tissue evidence="11">Leaves</tissue>
    </source>
</reference>
<dbReference type="PROSITE" id="PS50059">
    <property type="entry name" value="FKBP_PPIASE"/>
    <property type="match status" value="3"/>
</dbReference>
<evidence type="ECO:0000256" key="6">
    <source>
        <dbReference type="ARBA" id="ARBA00023110"/>
    </source>
</evidence>
<name>A0AAN9LLQ8_CANGL</name>
<keyword evidence="7 8" id="KW-0413">Isomerase</keyword>
<feature type="domain" description="PPIase FKBP-type" evidence="10">
    <location>
        <begin position="160"/>
        <end position="251"/>
    </location>
</feature>
<evidence type="ECO:0000256" key="3">
    <source>
        <dbReference type="ARBA" id="ARBA00013194"/>
    </source>
</evidence>
<dbReference type="FunFam" id="3.10.50.40:FF:000080">
    <property type="entry name" value="Peptidylprolyl isomerase"/>
    <property type="match status" value="1"/>
</dbReference>
<dbReference type="FunFam" id="3.10.50.40:FF:000006">
    <property type="entry name" value="Peptidyl-prolyl cis-trans isomerase"/>
    <property type="match status" value="1"/>
</dbReference>
<gene>
    <name evidence="11" type="ORF">VNO77_16943</name>
</gene>
<dbReference type="Gene3D" id="3.10.50.40">
    <property type="match status" value="3"/>
</dbReference>
<dbReference type="Pfam" id="PF00254">
    <property type="entry name" value="FKBP_C"/>
    <property type="match status" value="3"/>
</dbReference>
<dbReference type="InterPro" id="IPR001179">
    <property type="entry name" value="PPIase_FKBP_dom"/>
</dbReference>
<dbReference type="AlphaFoldDB" id="A0AAN9LLQ8"/>
<dbReference type="Gene3D" id="1.25.40.10">
    <property type="entry name" value="Tetratricopeptide repeat domain"/>
    <property type="match status" value="1"/>
</dbReference>
<evidence type="ECO:0000256" key="2">
    <source>
        <dbReference type="ARBA" id="ARBA00006577"/>
    </source>
</evidence>
<feature type="domain" description="PPIase FKBP-type" evidence="10">
    <location>
        <begin position="279"/>
        <end position="367"/>
    </location>
</feature>
<dbReference type="EC" id="5.2.1.8" evidence="3 8"/>
<evidence type="ECO:0000259" key="10">
    <source>
        <dbReference type="PROSITE" id="PS50059"/>
    </source>
</evidence>
<dbReference type="InterPro" id="IPR011990">
    <property type="entry name" value="TPR-like_helical_dom_sf"/>
</dbReference>
<evidence type="ECO:0000256" key="4">
    <source>
        <dbReference type="ARBA" id="ARBA00022737"/>
    </source>
</evidence>
<dbReference type="InterPro" id="IPR019734">
    <property type="entry name" value="TPR_rpt"/>
</dbReference>
<accession>A0AAN9LLQ8</accession>
<evidence type="ECO:0000256" key="7">
    <source>
        <dbReference type="ARBA" id="ARBA00023235"/>
    </source>
</evidence>
<dbReference type="InterPro" id="IPR050754">
    <property type="entry name" value="FKBP4/5/8-like"/>
</dbReference>
<dbReference type="FunFam" id="1.25.40.10:FF:000008">
    <property type="entry name" value="Peptidylprolyl isomerase"/>
    <property type="match status" value="1"/>
</dbReference>